<dbReference type="OrthoDB" id="9815009at2"/>
<dbReference type="GO" id="GO:0003677">
    <property type="term" value="F:DNA binding"/>
    <property type="evidence" value="ECO:0007669"/>
    <property type="project" value="UniProtKB-KW"/>
</dbReference>
<dbReference type="InterPro" id="IPR036390">
    <property type="entry name" value="WH_DNA-bd_sf"/>
</dbReference>
<dbReference type="EMBL" id="FXAW01000002">
    <property type="protein sequence ID" value="SMG21970.1"/>
    <property type="molecule type" value="Genomic_DNA"/>
</dbReference>
<keyword evidence="4" id="KW-1185">Reference proteome</keyword>
<dbReference type="Gene3D" id="1.10.10.10">
    <property type="entry name" value="Winged helix-like DNA-binding domain superfamily/Winged helix DNA-binding domain"/>
    <property type="match status" value="1"/>
</dbReference>
<protein>
    <submittedName>
        <fullName evidence="3">Predicted DNA-binding transcriptional regulator YafY, contains an HTH and WYL domains</fullName>
    </submittedName>
</protein>
<name>A0A1X7J2S4_9BACT</name>
<dbReference type="InterPro" id="IPR051534">
    <property type="entry name" value="CBASS_pafABC_assoc_protein"/>
</dbReference>
<dbReference type="InterPro" id="IPR036388">
    <property type="entry name" value="WH-like_DNA-bd_sf"/>
</dbReference>
<feature type="domain" description="WYL" evidence="2">
    <location>
        <begin position="143"/>
        <end position="207"/>
    </location>
</feature>
<evidence type="ECO:0000259" key="2">
    <source>
        <dbReference type="Pfam" id="PF13280"/>
    </source>
</evidence>
<dbReference type="RefSeq" id="WP_085516217.1">
    <property type="nucleotide sequence ID" value="NZ_FXAW01000002.1"/>
</dbReference>
<sequence>MAEDKPRLARLTSILTQLQAKRMLTARDIAEHHHISIRTVYRDIKTLEMSGVPIVTEEGKGYTLMEGYRLPPVMFNEEEANALITAEHLVLKNKDRSFIEQYQNAISKIKSVLRLKQKENIEFLSSRIHIRNNENNEKTSHYLIQLQSHIANFQLLRIEYLSLNKEQTKREIEPFALYTTNDNWILIAFCRKRNDFRSFRLDCIQQINLTQEHFEAHKLTLDQYFEACRKKCLDTPDIPLSPAPSTFAENQKT</sequence>
<dbReference type="InterPro" id="IPR013196">
    <property type="entry name" value="HTH_11"/>
</dbReference>
<dbReference type="Pfam" id="PF13280">
    <property type="entry name" value="WYL"/>
    <property type="match status" value="1"/>
</dbReference>
<dbReference type="PROSITE" id="PS52050">
    <property type="entry name" value="WYL"/>
    <property type="match status" value="1"/>
</dbReference>
<proteinExistence type="predicted"/>
<dbReference type="Proteomes" id="UP000193804">
    <property type="component" value="Unassembled WGS sequence"/>
</dbReference>
<accession>A0A1X7J2S4</accession>
<dbReference type="AlphaFoldDB" id="A0A1X7J2S4"/>
<dbReference type="STRING" id="1028.SAMN05661096_01251"/>
<evidence type="ECO:0000313" key="4">
    <source>
        <dbReference type="Proteomes" id="UP000193804"/>
    </source>
</evidence>
<dbReference type="InterPro" id="IPR026881">
    <property type="entry name" value="WYL_dom"/>
</dbReference>
<dbReference type="Pfam" id="PF08279">
    <property type="entry name" value="HTH_11"/>
    <property type="match status" value="1"/>
</dbReference>
<keyword evidence="3" id="KW-0238">DNA-binding</keyword>
<gene>
    <name evidence="3" type="ORF">SAMN05661096_01251</name>
</gene>
<feature type="domain" description="Helix-turn-helix type 11" evidence="1">
    <location>
        <begin position="10"/>
        <end position="62"/>
    </location>
</feature>
<dbReference type="PANTHER" id="PTHR34580:SF1">
    <property type="entry name" value="PROTEIN PAFC"/>
    <property type="match status" value="1"/>
</dbReference>
<dbReference type="PANTHER" id="PTHR34580">
    <property type="match status" value="1"/>
</dbReference>
<organism evidence="3 4">
    <name type="scientific">Marivirga sericea</name>
    <dbReference type="NCBI Taxonomy" id="1028"/>
    <lineage>
        <taxon>Bacteria</taxon>
        <taxon>Pseudomonadati</taxon>
        <taxon>Bacteroidota</taxon>
        <taxon>Cytophagia</taxon>
        <taxon>Cytophagales</taxon>
        <taxon>Marivirgaceae</taxon>
        <taxon>Marivirga</taxon>
    </lineage>
</organism>
<dbReference type="SUPFAM" id="SSF46785">
    <property type="entry name" value="Winged helix' DNA-binding domain"/>
    <property type="match status" value="1"/>
</dbReference>
<evidence type="ECO:0000313" key="3">
    <source>
        <dbReference type="EMBL" id="SMG21970.1"/>
    </source>
</evidence>
<reference evidence="4" key="1">
    <citation type="submission" date="2017-04" db="EMBL/GenBank/DDBJ databases">
        <authorList>
            <person name="Varghese N."/>
            <person name="Submissions S."/>
        </authorList>
    </citation>
    <scope>NUCLEOTIDE SEQUENCE [LARGE SCALE GENOMIC DNA]</scope>
    <source>
        <strain evidence="4">DSM 4125</strain>
    </source>
</reference>
<evidence type="ECO:0000259" key="1">
    <source>
        <dbReference type="Pfam" id="PF08279"/>
    </source>
</evidence>